<dbReference type="PANTHER" id="PTHR21497">
    <property type="entry name" value="UBIQUITIN LIGASE E3 ALPHA-RELATED"/>
    <property type="match status" value="1"/>
</dbReference>
<reference evidence="13" key="1">
    <citation type="submission" date="2013-07" db="EMBL/GenBank/DDBJ databases">
        <title>The genome of Eucalyptus grandis.</title>
        <authorList>
            <person name="Schmutz J."/>
            <person name="Hayes R."/>
            <person name="Myburg A."/>
            <person name="Tuskan G."/>
            <person name="Grattapaglia D."/>
            <person name="Rokhsar D.S."/>
        </authorList>
    </citation>
    <scope>NUCLEOTIDE SEQUENCE</scope>
    <source>
        <tissue evidence="13">Leaf extractions</tissue>
    </source>
</reference>
<dbReference type="SUPFAM" id="SSF46785">
    <property type="entry name" value="Winged helix' DNA-binding domain"/>
    <property type="match status" value="1"/>
</dbReference>
<evidence type="ECO:0000256" key="2">
    <source>
        <dbReference type="ARBA" id="ARBA00004906"/>
    </source>
</evidence>
<dbReference type="InterPro" id="IPR036390">
    <property type="entry name" value="WH_DNA-bd_sf"/>
</dbReference>
<feature type="compositionally biased region" description="Low complexity" evidence="11">
    <location>
        <begin position="1137"/>
        <end position="1148"/>
    </location>
</feature>
<feature type="compositionally biased region" description="Low complexity" evidence="11">
    <location>
        <begin position="520"/>
        <end position="534"/>
    </location>
</feature>
<dbReference type="GO" id="GO:0061630">
    <property type="term" value="F:ubiquitin protein ligase activity"/>
    <property type="evidence" value="ECO:0000318"/>
    <property type="project" value="GO_Central"/>
</dbReference>
<keyword evidence="6 10" id="KW-0833">Ubl conjugation pathway</keyword>
<dbReference type="InParanoid" id="A0A059DDY7"/>
<evidence type="ECO:0000256" key="9">
    <source>
        <dbReference type="PROSITE-ProRule" id="PRU00508"/>
    </source>
</evidence>
<dbReference type="GO" id="GO:0016567">
    <property type="term" value="P:protein ubiquitination"/>
    <property type="evidence" value="ECO:0000318"/>
    <property type="project" value="GO_Central"/>
</dbReference>
<dbReference type="eggNOG" id="KOG1140">
    <property type="taxonomic scope" value="Eukaryota"/>
</dbReference>
<dbReference type="EMBL" id="KK198753">
    <property type="protein sequence ID" value="KCW88938.1"/>
    <property type="molecule type" value="Genomic_DNA"/>
</dbReference>
<keyword evidence="5 10" id="KW-0863">Zinc-finger</keyword>
<evidence type="ECO:0000256" key="3">
    <source>
        <dbReference type="ARBA" id="ARBA00022679"/>
    </source>
</evidence>
<keyword evidence="3 10" id="KW-0808">Transferase</keyword>
<evidence type="ECO:0000256" key="5">
    <source>
        <dbReference type="ARBA" id="ARBA00022771"/>
    </source>
</evidence>
<dbReference type="FunFam" id="2.10.110.30:FF:000002">
    <property type="entry name" value="Putative e3 ubiquitin-protein ligase ubr3"/>
    <property type="match status" value="1"/>
</dbReference>
<evidence type="ECO:0000256" key="10">
    <source>
        <dbReference type="RuleBase" id="RU366018"/>
    </source>
</evidence>
<dbReference type="EC" id="2.3.2.27" evidence="10"/>
<feature type="region of interest" description="Disordered" evidence="11">
    <location>
        <begin position="617"/>
        <end position="651"/>
    </location>
</feature>
<protein>
    <recommendedName>
        <fullName evidence="10">E3 ubiquitin-protein ligase</fullName>
        <ecNumber evidence="10">2.3.2.27</ecNumber>
    </recommendedName>
</protein>
<feature type="domain" description="UBR-type" evidence="12">
    <location>
        <begin position="122"/>
        <end position="192"/>
    </location>
</feature>
<dbReference type="Pfam" id="PF02207">
    <property type="entry name" value="zf-UBR"/>
    <property type="match status" value="1"/>
</dbReference>
<dbReference type="FunCoup" id="A0A059DDY7">
    <property type="interactions" value="2771"/>
</dbReference>
<feature type="region of interest" description="Disordered" evidence="11">
    <location>
        <begin position="1137"/>
        <end position="1156"/>
    </location>
</feature>
<dbReference type="KEGG" id="egr:104436566"/>
<dbReference type="eggNOG" id="KOG1139">
    <property type="taxonomic scope" value="Eukaryota"/>
</dbReference>
<dbReference type="UniPathway" id="UPA00143"/>
<dbReference type="GO" id="GO:0071596">
    <property type="term" value="P:ubiquitin-dependent protein catabolic process via the N-end rule pathway"/>
    <property type="evidence" value="ECO:0000318"/>
    <property type="project" value="GO_Central"/>
</dbReference>
<name>A0A059DDY7_EUCGR</name>
<dbReference type="GO" id="GO:0000151">
    <property type="term" value="C:ubiquitin ligase complex"/>
    <property type="evidence" value="ECO:0000318"/>
    <property type="project" value="GO_Central"/>
</dbReference>
<dbReference type="GO" id="GO:0009737">
    <property type="term" value="P:response to abscisic acid"/>
    <property type="evidence" value="ECO:0007669"/>
    <property type="project" value="EnsemblPlants"/>
</dbReference>
<accession>A0A059DDY7</accession>
<dbReference type="GO" id="GO:0010029">
    <property type="term" value="P:regulation of seed germination"/>
    <property type="evidence" value="ECO:0007669"/>
    <property type="project" value="EnsemblPlants"/>
</dbReference>
<evidence type="ECO:0000259" key="12">
    <source>
        <dbReference type="PROSITE" id="PS51157"/>
    </source>
</evidence>
<comment type="pathway">
    <text evidence="2 10">Protein modification; protein ubiquitination.</text>
</comment>
<dbReference type="Gene3D" id="1.10.10.2670">
    <property type="entry name" value="E3 ubiquitin-protein ligase"/>
    <property type="match status" value="1"/>
</dbReference>
<dbReference type="OrthoDB" id="26387at2759"/>
<dbReference type="Pfam" id="PF22960">
    <property type="entry name" value="WHD_UBR1"/>
    <property type="match status" value="1"/>
</dbReference>
<dbReference type="PROSITE" id="PS51157">
    <property type="entry name" value="ZF_UBR"/>
    <property type="match status" value="1"/>
</dbReference>
<comment type="catalytic activity">
    <reaction evidence="1 10">
        <text>S-ubiquitinyl-[E2 ubiquitin-conjugating enzyme]-L-cysteine + [acceptor protein]-L-lysine = [E2 ubiquitin-conjugating enzyme]-L-cysteine + N(6)-ubiquitinyl-[acceptor protein]-L-lysine.</text>
        <dbReference type="EC" id="2.3.2.27"/>
    </reaction>
</comment>
<dbReference type="Gramene" id="KCW88938">
    <property type="protein sequence ID" value="KCW88938"/>
    <property type="gene ID" value="EUGRSUZ_A01266"/>
</dbReference>
<feature type="zinc finger region" description="UBR-type" evidence="9">
    <location>
        <begin position="122"/>
        <end position="192"/>
    </location>
</feature>
<dbReference type="GO" id="GO:0050994">
    <property type="term" value="P:regulation of lipid catabolic process"/>
    <property type="evidence" value="ECO:0007669"/>
    <property type="project" value="EnsemblPlants"/>
</dbReference>
<dbReference type="InterPro" id="IPR042065">
    <property type="entry name" value="E3_ELL-like"/>
</dbReference>
<evidence type="ECO:0000313" key="13">
    <source>
        <dbReference type="EMBL" id="KCW88938.1"/>
    </source>
</evidence>
<dbReference type="GO" id="GO:0005737">
    <property type="term" value="C:cytoplasm"/>
    <property type="evidence" value="ECO:0000318"/>
    <property type="project" value="GO_Central"/>
</dbReference>
<dbReference type="STRING" id="71139.A0A059DDY7"/>
<keyword evidence="4 10" id="KW-0479">Metal-binding</keyword>
<evidence type="ECO:0000256" key="7">
    <source>
        <dbReference type="ARBA" id="ARBA00022833"/>
    </source>
</evidence>
<comment type="similarity">
    <text evidence="8 10">Belongs to the E3 ubiquitin-protein ligase UBR1-like family.</text>
</comment>
<proteinExistence type="inferred from homology"/>
<dbReference type="GO" id="GO:0008270">
    <property type="term" value="F:zinc ion binding"/>
    <property type="evidence" value="ECO:0007669"/>
    <property type="project" value="UniProtKB-UniRule"/>
</dbReference>
<keyword evidence="7 10" id="KW-0862">Zinc</keyword>
<dbReference type="Pfam" id="PF18995">
    <property type="entry name" value="PRT6_C"/>
    <property type="match status" value="1"/>
</dbReference>
<dbReference type="GO" id="GO:0050832">
    <property type="term" value="P:defense response to fungus"/>
    <property type="evidence" value="ECO:0007669"/>
    <property type="project" value="EnsemblPlants"/>
</dbReference>
<sequence length="2058" mass="230907">MDMDTDRSFEASNLSPRDRILERLAQIEVPREYLYNSESGIVAFLKDNESCIPQLVSAILPLDDELAEIHRNLQTGSEDVPEENDMRKFFRESMVWLQWLMFKDEPTYVLKCLSDVDVGQRGVCGAVWGNDDIAYRCRTCELDPTCAICVPCFENGNHEDHDYSMIYTGGGCCDCGDATAWRREGFCSKHKGAEQIQPLPQEIAHSAGPVLDALFVFWKNKLLSAESSTQEDSIGSDHAAEYSEVADELTLVIAVMLLEFCNCSESLLSFASIRIFSSAGLLEILVRGESFLSDKVMKKLYELLLKLLAEPLFKYEFAKAFLSYYPVAVKEAIKECNDGVSKKYALSTFSVQIFTVPTLTPRLVKEMNLLEMLFGCLGDIFTSCAGEDGRLQVTKWQHLYETTFRVAEDVRFVVSHVIVPKYLINEKRDNLRTWMRLLNFVQGMNPLRRETGILIEEEIDNTHFPFGLCSSIANTHSLLVDGASLDEPAKETIDEMDMDDGESLRHAKVVRLSQESSACSTSGRSKASASGSKAAEVDTIKNSHPSILPSITWLINECLKAIENWLLVDKTSGAPVIDLSQSNSSIATSHFSAWKKTILRIRKGKYIFGRLGSPSDQQGRLNHGDWPNASVENGEDTDPESKSIPVSDSDVANASVASDNCAVEGDYASEVGALRVLSLQDWPNIVYDVSSQDISVHIPFHRLLSLLLLKALKIWDGDTTASNGNTAAFAYQPSGPYNNFFKCVLGLCSPLGFCAFVMEHPLRIRVFCAEVHAGMWKKNGDAALLSREWYRSSRWSEQGLELDLFLLQFCAAVAPGDLFVSRIIERFGLLNYLSLNPTRDSEYEPVLVEEMLTLIIQIVKERRFCGQTTAESLRRELVYRLATGDATRSQLVRSLPRDLAKFEGLQEVLDAVASYSNPSGLNQGTYSLRWPCWKELDLYHPRWNSRELQLAEERYARFCNVSASTAQLPRWTYIYAPLRGIAGIATCKVTLQLIRSVLFYAVISDKARDSRASDGVLIVALHLLSLAVDICFQQRESRDRTWLNGDQNSMLSFVTEQINEGLSYGFGKFSLLSLLVLLMKLHKTERVGNQMDAYGSDLSNLIESLLKRIAEIDPYCMNELQQLAPEVFIQVPRSILDSDNGSSGSPSNEGKHRAKARERQAAIMARMRAEQSKFLASISTDEGLSSVEEATHSAAVNETRESVQDVCSLCHDSNPENPLSFLIFLQKSRLLSFVDRGPPSWDGVQQPQKETMQIEKNKETEQCGVEVTAASCSEVDPPTKLVRLVRNTINKFMHNAQPSEVNAFMEFVRACFPLLRNLDMPQMSKDKKESTVYMFETLEEDMYQMIRRGIHNNAHLLESVEGEKNISTSQEVAGDFEDAETVLLAKYIACLCGDRAKDPSASEHLHIDETSDESAKQGSAYDGFGPVDCDGIFLSSCGHAVHQGCLERYLSSLKERHTRRIIFEGGHIVNLDKGEFLCPVCRRLANSILPALPSLGQMMWKQSVSSFSNSSQCPWPGASGDTTSLHLSEALCLLQSAADLVKKGELFKAFPLQSNSSLRSKLELLCDLLSKMYFPGQHKRSSRTAKAACSVIMWDTLRYSLISTEISARSGRTSLTPNLSLSALFKEISSAGKFVFSLFLRVIQSMRTKDTLDVLQRFRGIKLFADSICFGISTDRPLSSDGKEGSMLCILEDFKEESPHPDLHFWKRAADPVLAHDPFSSLMWVLFCLPCPFLQCEESLLSLVHLFYIVSITQAIISFCGKHGGEMDELGFHNDLVSDICKFMKESGCDFEYAVSDHVDPSWGIDNVVRNLSLPYLRRCALLWKLLDSSTHSPFFERGNESDGPFYAAHFTDCSVELNEIQKLEKMFKIPSIDKIYKDEKLWPFVLRWIRHLCNETQLSRVTSIVHCVPAVPFKLMQLPYLYQDLLQRYIKQACPDCNTVVEEPTLCLLCGRICSPSWKSCCRKSGCQSHAFACGAGIGVFLLIKRTMILFQRSARQALWPSPYLDAFGEEDIDLHRGKPLYLNEERYAALTYMVASHGLDRSTKVLRQTSVGALFF</sequence>
<dbReference type="OMA" id="GWYLWAS"/>
<dbReference type="InterPro" id="IPR039164">
    <property type="entry name" value="UBR1-like"/>
</dbReference>
<dbReference type="CDD" id="cd16482">
    <property type="entry name" value="RING-H2_UBR1-like"/>
    <property type="match status" value="1"/>
</dbReference>
<evidence type="ECO:0000256" key="11">
    <source>
        <dbReference type="SAM" id="MobiDB-lite"/>
    </source>
</evidence>
<evidence type="ECO:0000256" key="1">
    <source>
        <dbReference type="ARBA" id="ARBA00000900"/>
    </source>
</evidence>
<dbReference type="InterPro" id="IPR003126">
    <property type="entry name" value="Znf_UBR"/>
</dbReference>
<dbReference type="InterPro" id="IPR055194">
    <property type="entry name" value="UBR1-like_WH"/>
</dbReference>
<dbReference type="SMART" id="SM00396">
    <property type="entry name" value="ZnF_UBR1"/>
    <property type="match status" value="1"/>
</dbReference>
<dbReference type="InterPro" id="IPR044046">
    <property type="entry name" value="E3_ligase_UBR-like_C"/>
</dbReference>
<dbReference type="CDD" id="cd19673">
    <property type="entry name" value="UBR-box_UBR3"/>
    <property type="match status" value="1"/>
</dbReference>
<evidence type="ECO:0000256" key="8">
    <source>
        <dbReference type="ARBA" id="ARBA00046341"/>
    </source>
</evidence>
<gene>
    <name evidence="13" type="ORF">EUGRSUZ_A01266</name>
</gene>
<dbReference type="GO" id="GO:0042742">
    <property type="term" value="P:defense response to bacterium"/>
    <property type="evidence" value="ECO:0007669"/>
    <property type="project" value="EnsemblPlants"/>
</dbReference>
<feature type="region of interest" description="Disordered" evidence="11">
    <location>
        <begin position="515"/>
        <end position="535"/>
    </location>
</feature>
<dbReference type="Gene3D" id="2.10.110.30">
    <property type="match status" value="1"/>
</dbReference>
<comment type="function">
    <text evidence="10">Ubiquitin ligase protein which is a component of the N-end rule pathway. Recognizes and binds to proteins bearing specific N-terminal residues that are destabilizing according to the N-end rule, leading to their ubiquitination and subsequent degradation.</text>
</comment>
<evidence type="ECO:0000256" key="4">
    <source>
        <dbReference type="ARBA" id="ARBA00022723"/>
    </source>
</evidence>
<organism evidence="13">
    <name type="scientific">Eucalyptus grandis</name>
    <name type="common">Flooded gum</name>
    <dbReference type="NCBI Taxonomy" id="71139"/>
    <lineage>
        <taxon>Eukaryota</taxon>
        <taxon>Viridiplantae</taxon>
        <taxon>Streptophyta</taxon>
        <taxon>Embryophyta</taxon>
        <taxon>Tracheophyta</taxon>
        <taxon>Spermatophyta</taxon>
        <taxon>Magnoliopsida</taxon>
        <taxon>eudicotyledons</taxon>
        <taxon>Gunneridae</taxon>
        <taxon>Pentapetalae</taxon>
        <taxon>rosids</taxon>
        <taxon>malvids</taxon>
        <taxon>Myrtales</taxon>
        <taxon>Myrtaceae</taxon>
        <taxon>Myrtoideae</taxon>
        <taxon>Eucalypteae</taxon>
        <taxon>Eucalyptus</taxon>
    </lineage>
</organism>
<evidence type="ECO:0000256" key="6">
    <source>
        <dbReference type="ARBA" id="ARBA00022786"/>
    </source>
</evidence>
<dbReference type="PANTHER" id="PTHR21497:SF53">
    <property type="entry name" value="E3 UBIQUITIN-PROTEIN LIGASE PRT6"/>
    <property type="match status" value="1"/>
</dbReference>